<dbReference type="InterPro" id="IPR002110">
    <property type="entry name" value="Ankyrin_rpt"/>
</dbReference>
<dbReference type="PROSITE" id="PS50297">
    <property type="entry name" value="ANK_REP_REGION"/>
    <property type="match status" value="2"/>
</dbReference>
<dbReference type="Proteomes" id="UP000624244">
    <property type="component" value="Unassembled WGS sequence"/>
</dbReference>
<reference evidence="5" key="1">
    <citation type="submission" date="2019-11" db="EMBL/GenBank/DDBJ databases">
        <title>Bipolaris sorokiniana Genome sequencing.</title>
        <authorList>
            <person name="Wang H."/>
        </authorList>
    </citation>
    <scope>NUCLEOTIDE SEQUENCE</scope>
</reference>
<gene>
    <name evidence="5" type="ORF">GGP41_007516</name>
</gene>
<dbReference type="EMBL" id="WNKQ01000022">
    <property type="protein sequence ID" value="KAF5844491.1"/>
    <property type="molecule type" value="Genomic_DNA"/>
</dbReference>
<dbReference type="PANTHER" id="PTHR24198:SF165">
    <property type="entry name" value="ANKYRIN REPEAT-CONTAINING PROTEIN-RELATED"/>
    <property type="match status" value="1"/>
</dbReference>
<dbReference type="AlphaFoldDB" id="A0A8H5Z805"/>
<feature type="transmembrane region" description="Helical" evidence="4">
    <location>
        <begin position="92"/>
        <end position="115"/>
    </location>
</feature>
<evidence type="ECO:0000256" key="3">
    <source>
        <dbReference type="PROSITE-ProRule" id="PRU00023"/>
    </source>
</evidence>
<keyword evidence="4" id="KW-0812">Transmembrane</keyword>
<evidence type="ECO:0000313" key="5">
    <source>
        <dbReference type="EMBL" id="KAF5844491.1"/>
    </source>
</evidence>
<keyword evidence="1" id="KW-0677">Repeat</keyword>
<dbReference type="SMART" id="SM00248">
    <property type="entry name" value="ANK"/>
    <property type="match status" value="4"/>
</dbReference>
<keyword evidence="4" id="KW-0472">Membrane</keyword>
<name>A0A8H5Z805_COCSA</name>
<dbReference type="PROSITE" id="PS50088">
    <property type="entry name" value="ANK_REPEAT"/>
    <property type="match status" value="3"/>
</dbReference>
<evidence type="ECO:0000256" key="1">
    <source>
        <dbReference type="ARBA" id="ARBA00022737"/>
    </source>
</evidence>
<dbReference type="PANTHER" id="PTHR24198">
    <property type="entry name" value="ANKYRIN REPEAT AND PROTEIN KINASE DOMAIN-CONTAINING PROTEIN"/>
    <property type="match status" value="1"/>
</dbReference>
<keyword evidence="2 3" id="KW-0040">ANK repeat</keyword>
<evidence type="ECO:0000256" key="2">
    <source>
        <dbReference type="ARBA" id="ARBA00023043"/>
    </source>
</evidence>
<keyword evidence="4" id="KW-1133">Transmembrane helix</keyword>
<organism evidence="5 6">
    <name type="scientific">Cochliobolus sativus</name>
    <name type="common">Common root rot and spot blotch fungus</name>
    <name type="synonym">Bipolaris sorokiniana</name>
    <dbReference type="NCBI Taxonomy" id="45130"/>
    <lineage>
        <taxon>Eukaryota</taxon>
        <taxon>Fungi</taxon>
        <taxon>Dikarya</taxon>
        <taxon>Ascomycota</taxon>
        <taxon>Pezizomycotina</taxon>
        <taxon>Dothideomycetes</taxon>
        <taxon>Pleosporomycetidae</taxon>
        <taxon>Pleosporales</taxon>
        <taxon>Pleosporineae</taxon>
        <taxon>Pleosporaceae</taxon>
        <taxon>Bipolaris</taxon>
    </lineage>
</organism>
<comment type="caution">
    <text evidence="5">The sequence shown here is derived from an EMBL/GenBank/DDBJ whole genome shotgun (WGS) entry which is preliminary data.</text>
</comment>
<evidence type="ECO:0000256" key="4">
    <source>
        <dbReference type="SAM" id="Phobius"/>
    </source>
</evidence>
<dbReference type="Gene3D" id="1.25.40.20">
    <property type="entry name" value="Ankyrin repeat-containing domain"/>
    <property type="match status" value="3"/>
</dbReference>
<accession>A0A8H5Z805</accession>
<feature type="repeat" description="ANK" evidence="3">
    <location>
        <begin position="317"/>
        <end position="339"/>
    </location>
</feature>
<sequence length="442" mass="49877">MTNSNKHGKKEPNLWREAYKALYADGAEKEHMQKVQAKLRKRLNQPDLDLKTDKGYKVMLSFISKQGSKLEAKKRPERFNRVSQNMGMMKELFGAGAAVGGPYVAIPVAALFMVFSMEEIYTSEKDAMIDLAEVASDYYVYTAKSHERVSIRPEDDDDMQRLKQKLRVVYIGLFKGIMFASAQLANFLCDDSAPKKWFKNAMKMYNWSEQLEDLNKRYETSQKCCDEMVWRLTLGPAPKVETKVSMGPGPRNALHWAVADKLYTRIDELVSKQECPINALTPKRWTASHLAAKRGDTKILRTLRSVPGIDIHIKNVDGRTPLHIAALNNQVGAVKLLLEWDHKVLTTRDNKNRTAYLLAAQKGHVKVLQVLKNKGQDMNQATLKNGWTALHLAAEQGHVDTVKFLLENGVRKDTRTTAGALKGCTAKQIAEFKSKAEVVALL</sequence>
<feature type="repeat" description="ANK" evidence="3">
    <location>
        <begin position="351"/>
        <end position="383"/>
    </location>
</feature>
<feature type="repeat" description="ANK" evidence="3">
    <location>
        <begin position="385"/>
        <end position="417"/>
    </location>
</feature>
<evidence type="ECO:0000313" key="6">
    <source>
        <dbReference type="Proteomes" id="UP000624244"/>
    </source>
</evidence>
<dbReference type="SUPFAM" id="SSF48403">
    <property type="entry name" value="Ankyrin repeat"/>
    <property type="match status" value="1"/>
</dbReference>
<dbReference type="InterPro" id="IPR036770">
    <property type="entry name" value="Ankyrin_rpt-contain_sf"/>
</dbReference>
<dbReference type="Pfam" id="PF12796">
    <property type="entry name" value="Ank_2"/>
    <property type="match status" value="2"/>
</dbReference>
<evidence type="ECO:0008006" key="7">
    <source>
        <dbReference type="Google" id="ProtNLM"/>
    </source>
</evidence>
<protein>
    <recommendedName>
        <fullName evidence="7">NWD NACHT-NTPase N-terminal domain-containing protein</fullName>
    </recommendedName>
</protein>
<proteinExistence type="predicted"/>